<sequence length="360" mass="42364">MLEKILDSYPKPKMRFQRQITLKLPSLACLYGPNGIGKTDFVLHYFLKPQFNTSKKLYIDCNDTRLSLPKDLEKLKQFVKEHNISILILDNYHKNPIFLDFTLPFIVLISNAPYTGFQNISMPPITFSEFLSMRKLSREDGLAQYLKFGNLFEHFSEQKKGEFLRTIAQDSTEFWMLRNLILHLGQKVSPYQIYTKLKKEGRLSKDRFYAYTQALEKSRILFWVEKFEHASAPKKLYFWDFTLKNAVSYDRNFALLFENMVFLELLFYFKFEFFYTDKLDFYIPSLSLGIICSPFVQTLELRLNKIGKEREFCDSLLILSLNHYESGENLGTPYTIIPFAEFSQNGVSLLKSLNLPCDSF</sequence>
<reference evidence="2 3" key="1">
    <citation type="submission" date="2021-08" db="EMBL/GenBank/DDBJ databases">
        <title>Helicobacter spp. isolated from feces of Anatolian Ground Squirrel (Spermophilus xanthoprymnus) in Turkey.</title>
        <authorList>
            <person name="Aydin F."/>
            <person name="Abay S."/>
            <person name="Kayman T."/>
            <person name="Karakaya E."/>
            <person name="Saticioglu I.B."/>
        </authorList>
    </citation>
    <scope>NUCLEOTIDE SEQUENCE [LARGE SCALE GENOMIC DNA]</scope>
    <source>
        <strain evidence="2 3">Faydin-H70</strain>
    </source>
</reference>
<evidence type="ECO:0000313" key="2">
    <source>
        <dbReference type="EMBL" id="MBX7490932.1"/>
    </source>
</evidence>
<name>A0ABS7JNH2_9HELI</name>
<dbReference type="EMBL" id="JAIGYQ010000006">
    <property type="protein sequence ID" value="MBX7490932.1"/>
    <property type="molecule type" value="Genomic_DNA"/>
</dbReference>
<comment type="caution">
    <text evidence="2">The sequence shown here is derived from an EMBL/GenBank/DDBJ whole genome shotgun (WGS) entry which is preliminary data.</text>
</comment>
<evidence type="ECO:0000313" key="3">
    <source>
        <dbReference type="Proteomes" id="UP000700059"/>
    </source>
</evidence>
<dbReference type="SMART" id="SM00382">
    <property type="entry name" value="AAA"/>
    <property type="match status" value="1"/>
</dbReference>
<proteinExistence type="predicted"/>
<dbReference type="InterPro" id="IPR003593">
    <property type="entry name" value="AAA+_ATPase"/>
</dbReference>
<evidence type="ECO:0000259" key="1">
    <source>
        <dbReference type="SMART" id="SM00382"/>
    </source>
</evidence>
<dbReference type="PANTHER" id="PTHR33295">
    <property type="entry name" value="ATPASE"/>
    <property type="match status" value="1"/>
</dbReference>
<dbReference type="SUPFAM" id="SSF52540">
    <property type="entry name" value="P-loop containing nucleoside triphosphate hydrolases"/>
    <property type="match status" value="1"/>
</dbReference>
<keyword evidence="3" id="KW-1185">Reference proteome</keyword>
<dbReference type="RefSeq" id="WP_221532187.1">
    <property type="nucleotide sequence ID" value="NZ_JAIGYP010000006.1"/>
</dbReference>
<keyword evidence="2" id="KW-0067">ATP-binding</keyword>
<dbReference type="GO" id="GO:0005524">
    <property type="term" value="F:ATP binding"/>
    <property type="evidence" value="ECO:0007669"/>
    <property type="project" value="UniProtKB-KW"/>
</dbReference>
<dbReference type="Proteomes" id="UP000700059">
    <property type="component" value="Unassembled WGS sequence"/>
</dbReference>
<feature type="domain" description="AAA+ ATPase" evidence="1">
    <location>
        <begin position="24"/>
        <end position="140"/>
    </location>
</feature>
<protein>
    <submittedName>
        <fullName evidence="2">ATP-binding protein</fullName>
    </submittedName>
</protein>
<accession>A0ABS7JNH2</accession>
<organism evidence="2 3">
    <name type="scientific">Helicobacter turcicus</name>
    <dbReference type="NCBI Taxonomy" id="2867412"/>
    <lineage>
        <taxon>Bacteria</taxon>
        <taxon>Pseudomonadati</taxon>
        <taxon>Campylobacterota</taxon>
        <taxon>Epsilonproteobacteria</taxon>
        <taxon>Campylobacterales</taxon>
        <taxon>Helicobacteraceae</taxon>
        <taxon>Helicobacter</taxon>
    </lineage>
</organism>
<dbReference type="InterPro" id="IPR027417">
    <property type="entry name" value="P-loop_NTPase"/>
</dbReference>
<keyword evidence="2" id="KW-0547">Nucleotide-binding</keyword>
<dbReference type="PANTHER" id="PTHR33295:SF8">
    <property type="entry name" value="AAA+ ATPASE DOMAIN-CONTAINING PROTEIN"/>
    <property type="match status" value="1"/>
</dbReference>
<gene>
    <name evidence="2" type="ORF">K4G57_05575</name>
</gene>